<organism evidence="6 7">
    <name type="scientific">Tetradesmus obliquus</name>
    <name type="common">Green alga</name>
    <name type="synonym">Acutodesmus obliquus</name>
    <dbReference type="NCBI Taxonomy" id="3088"/>
    <lineage>
        <taxon>Eukaryota</taxon>
        <taxon>Viridiplantae</taxon>
        <taxon>Chlorophyta</taxon>
        <taxon>core chlorophytes</taxon>
        <taxon>Chlorophyceae</taxon>
        <taxon>CS clade</taxon>
        <taxon>Sphaeropleales</taxon>
        <taxon>Scenedesmaceae</taxon>
        <taxon>Tetradesmus</taxon>
    </lineage>
</organism>
<dbReference type="SUPFAM" id="SSF103511">
    <property type="entry name" value="Chlorophyll a-b binding protein"/>
    <property type="match status" value="1"/>
</dbReference>
<evidence type="ECO:0000256" key="1">
    <source>
        <dbReference type="ARBA" id="ARBA00004141"/>
    </source>
</evidence>
<evidence type="ECO:0000313" key="7">
    <source>
        <dbReference type="Proteomes" id="UP000256970"/>
    </source>
</evidence>
<sequence>MIAHTRPGLLRSSSVSKCCFLNWDQGSNNKSTPAAVARPPPSIPPASSSPQPQPSQVAVRAAAEQDVVVVAQPAVPAAPAGKLPPPSRSFWDAMKFNGPAPELINGRLAMIGILAAAKHEAETGATVLQQALQASPWLYAALGLWVYASMVPILKGVRHEAFGFFTPRAEITNGRAAMLGFAVLVALEYKAGVPFF</sequence>
<dbReference type="EMBL" id="FNXT01000650">
    <property type="protein sequence ID" value="SZX65564.1"/>
    <property type="molecule type" value="Genomic_DNA"/>
</dbReference>
<feature type="region of interest" description="Disordered" evidence="5">
    <location>
        <begin position="29"/>
        <end position="56"/>
    </location>
</feature>
<evidence type="ECO:0000313" key="6">
    <source>
        <dbReference type="EMBL" id="SZX65564.1"/>
    </source>
</evidence>
<gene>
    <name evidence="6" type="ORF">BQ4739_LOCUS6044</name>
</gene>
<reference evidence="6 7" key="1">
    <citation type="submission" date="2016-10" db="EMBL/GenBank/DDBJ databases">
        <authorList>
            <person name="Cai Z."/>
        </authorList>
    </citation>
    <scope>NUCLEOTIDE SEQUENCE [LARGE SCALE GENOMIC DNA]</scope>
</reference>
<feature type="compositionally biased region" description="Low complexity" evidence="5">
    <location>
        <begin position="45"/>
        <end position="56"/>
    </location>
</feature>
<accession>A0A383VLJ5</accession>
<evidence type="ECO:0000256" key="3">
    <source>
        <dbReference type="ARBA" id="ARBA00022989"/>
    </source>
</evidence>
<evidence type="ECO:0000256" key="2">
    <source>
        <dbReference type="ARBA" id="ARBA00022692"/>
    </source>
</evidence>
<keyword evidence="3" id="KW-1133">Transmembrane helix</keyword>
<evidence type="ECO:0000256" key="4">
    <source>
        <dbReference type="ARBA" id="ARBA00023136"/>
    </source>
</evidence>
<dbReference type="AlphaFoldDB" id="A0A383VLJ5"/>
<dbReference type="GO" id="GO:0016020">
    <property type="term" value="C:membrane"/>
    <property type="evidence" value="ECO:0007669"/>
    <property type="project" value="UniProtKB-SubCell"/>
</dbReference>
<evidence type="ECO:0000256" key="5">
    <source>
        <dbReference type="SAM" id="MobiDB-lite"/>
    </source>
</evidence>
<protein>
    <submittedName>
        <fullName evidence="6">Uncharacterized protein</fullName>
    </submittedName>
</protein>
<dbReference type="PANTHER" id="PTHR14154">
    <property type="entry name" value="UPF0041 BRAIN PROTEIN 44-RELATED"/>
    <property type="match status" value="1"/>
</dbReference>
<keyword evidence="2" id="KW-0812">Transmembrane</keyword>
<name>A0A383VLJ5_TETOB</name>
<dbReference type="Proteomes" id="UP000256970">
    <property type="component" value="Unassembled WGS sequence"/>
</dbReference>
<dbReference type="Gene3D" id="1.10.3460.10">
    <property type="entry name" value="Chlorophyll a/b binding protein domain"/>
    <property type="match status" value="1"/>
</dbReference>
<comment type="subcellular location">
    <subcellularLocation>
        <location evidence="1">Membrane</location>
        <topology evidence="1">Multi-pass membrane protein</topology>
    </subcellularLocation>
</comment>
<keyword evidence="4" id="KW-0472">Membrane</keyword>
<keyword evidence="7" id="KW-1185">Reference proteome</keyword>
<proteinExistence type="predicted"/>